<sequence length="139" mass="15581">MTKAVPRPLDSRQTPNRGRGFATFDEPSKPLLVDDEGNPDFVAIQQSEEFTALRRRALLFIFPMTALFLAWYLTYVIASAYAHDFMSTRVLGVVNVGILLGLLQFVTTVALTLSYARYAKRRLDPQVSAVRELAGIVEE</sequence>
<dbReference type="RefSeq" id="WP_259627011.1">
    <property type="nucleotide sequence ID" value="NZ_JBHLXT010000032.1"/>
</dbReference>
<dbReference type="PANTHER" id="PTHR38441:SF1">
    <property type="entry name" value="MEMBRANE PROTEIN"/>
    <property type="match status" value="1"/>
</dbReference>
<dbReference type="PANTHER" id="PTHR38441">
    <property type="entry name" value="INTEGRAL MEMBRANE PROTEIN-RELATED"/>
    <property type="match status" value="1"/>
</dbReference>
<dbReference type="EMBL" id="JANYMP010000018">
    <property type="protein sequence ID" value="MCS7481525.1"/>
    <property type="molecule type" value="Genomic_DNA"/>
</dbReference>
<keyword evidence="2" id="KW-0472">Membrane</keyword>
<gene>
    <name evidence="3" type="ORF">NZH93_32115</name>
</gene>
<protein>
    <submittedName>
        <fullName evidence="3">DUF485 domain-containing protein</fullName>
    </submittedName>
</protein>
<name>A0A9X2VRH0_9PSEU</name>
<dbReference type="Proteomes" id="UP001141259">
    <property type="component" value="Unassembled WGS sequence"/>
</dbReference>
<evidence type="ECO:0000313" key="4">
    <source>
        <dbReference type="Proteomes" id="UP001141259"/>
    </source>
</evidence>
<feature type="transmembrane region" description="Helical" evidence="2">
    <location>
        <begin position="57"/>
        <end position="78"/>
    </location>
</feature>
<evidence type="ECO:0000256" key="1">
    <source>
        <dbReference type="SAM" id="MobiDB-lite"/>
    </source>
</evidence>
<keyword evidence="2" id="KW-0812">Transmembrane</keyword>
<feature type="transmembrane region" description="Helical" evidence="2">
    <location>
        <begin position="90"/>
        <end position="113"/>
    </location>
</feature>
<comment type="caution">
    <text evidence="3">The sequence shown here is derived from an EMBL/GenBank/DDBJ whole genome shotgun (WGS) entry which is preliminary data.</text>
</comment>
<proteinExistence type="predicted"/>
<dbReference type="InterPro" id="IPR007436">
    <property type="entry name" value="DUF485"/>
</dbReference>
<reference evidence="3" key="1">
    <citation type="submission" date="2022-08" db="EMBL/GenBank/DDBJ databases">
        <authorList>
            <person name="Tistechok S."/>
            <person name="Samborskyy M."/>
            <person name="Roman I."/>
        </authorList>
    </citation>
    <scope>NUCLEOTIDE SEQUENCE</scope>
    <source>
        <strain evidence="3">DSM 103496</strain>
    </source>
</reference>
<evidence type="ECO:0000313" key="3">
    <source>
        <dbReference type="EMBL" id="MCS7481525.1"/>
    </source>
</evidence>
<dbReference type="AlphaFoldDB" id="A0A9X2VRH0"/>
<keyword evidence="4" id="KW-1185">Reference proteome</keyword>
<dbReference type="Pfam" id="PF04341">
    <property type="entry name" value="DUF485"/>
    <property type="match status" value="1"/>
</dbReference>
<accession>A0A9X2VRH0</accession>
<evidence type="ECO:0000256" key="2">
    <source>
        <dbReference type="SAM" id="Phobius"/>
    </source>
</evidence>
<keyword evidence="2" id="KW-1133">Transmembrane helix</keyword>
<feature type="region of interest" description="Disordered" evidence="1">
    <location>
        <begin position="1"/>
        <end position="20"/>
    </location>
</feature>
<organism evidence="3 4">
    <name type="scientific">Umezawaea endophytica</name>
    <dbReference type="NCBI Taxonomy" id="1654476"/>
    <lineage>
        <taxon>Bacteria</taxon>
        <taxon>Bacillati</taxon>
        <taxon>Actinomycetota</taxon>
        <taxon>Actinomycetes</taxon>
        <taxon>Pseudonocardiales</taxon>
        <taxon>Pseudonocardiaceae</taxon>
        <taxon>Umezawaea</taxon>
    </lineage>
</organism>